<evidence type="ECO:0000259" key="1">
    <source>
        <dbReference type="Pfam" id="PF00561"/>
    </source>
</evidence>
<dbReference type="InParanoid" id="A0A7L4YNH0"/>
<dbReference type="Gene3D" id="3.40.50.1820">
    <property type="entry name" value="alpha/beta hydrolase"/>
    <property type="match status" value="1"/>
</dbReference>
<dbReference type="InterPro" id="IPR050471">
    <property type="entry name" value="AB_hydrolase"/>
</dbReference>
<dbReference type="KEGG" id="eke:EK0264_11310"/>
<accession>A0A7L4YNH0</accession>
<dbReference type="PANTHER" id="PTHR43433">
    <property type="entry name" value="HYDROLASE, ALPHA/BETA FOLD FAMILY PROTEIN"/>
    <property type="match status" value="1"/>
</dbReference>
<evidence type="ECO:0000313" key="3">
    <source>
        <dbReference type="Proteomes" id="UP000463857"/>
    </source>
</evidence>
<sequence length="284" mass="30365">MTGIFNHTPLTAERMDGEVIRVGDVHVRVKVTGEGPPLLLVHGLGASLELWQPLIDQLSGYEVITLDNPGAGASTVPSPPWRMPKYAQVVDLLLEELGYEQVDVLGLSFGGMICQELALRYPHRIRKLILAGTSAGWGSMLGSPLALSILATPLRYYSPAYMAAVAPFLYGGEADGGSELVKEQTEARMKAPPSIPGYFAQMTTAMTWTSVPFLPAVKVPTLVLAGASDPITPPYTCYQIASLIPGAEYAEIKRGGHLFLIEKPATSAAVITEFLQRETATGAA</sequence>
<evidence type="ECO:0000313" key="2">
    <source>
        <dbReference type="EMBL" id="QHC00815.1"/>
    </source>
</evidence>
<gene>
    <name evidence="2" type="ORF">EK0264_11310</name>
</gene>
<dbReference type="InterPro" id="IPR000073">
    <property type="entry name" value="AB_hydrolase_1"/>
</dbReference>
<keyword evidence="2" id="KW-0378">Hydrolase</keyword>
<dbReference type="RefSeq" id="WP_159545671.1">
    <property type="nucleotide sequence ID" value="NZ_CP047156.1"/>
</dbReference>
<dbReference type="AlphaFoldDB" id="A0A7L4YNH0"/>
<proteinExistence type="predicted"/>
<dbReference type="GO" id="GO:0046503">
    <property type="term" value="P:glycerolipid catabolic process"/>
    <property type="evidence" value="ECO:0007669"/>
    <property type="project" value="TreeGrafter"/>
</dbReference>
<dbReference type="GO" id="GO:0004806">
    <property type="term" value="F:triacylglycerol lipase activity"/>
    <property type="evidence" value="ECO:0007669"/>
    <property type="project" value="TreeGrafter"/>
</dbReference>
<feature type="domain" description="AB hydrolase-1" evidence="1">
    <location>
        <begin position="36"/>
        <end position="140"/>
    </location>
</feature>
<dbReference type="Pfam" id="PF00561">
    <property type="entry name" value="Abhydrolase_1"/>
    <property type="match status" value="2"/>
</dbReference>
<name>A0A7L4YNH0_9ACTN</name>
<keyword evidence="3" id="KW-1185">Reference proteome</keyword>
<dbReference type="SUPFAM" id="SSF53474">
    <property type="entry name" value="alpha/beta-Hydrolases"/>
    <property type="match status" value="1"/>
</dbReference>
<dbReference type="FunCoup" id="A0A7L4YNH0">
    <property type="interactions" value="7"/>
</dbReference>
<reference evidence="2 3" key="1">
    <citation type="journal article" date="2018" name="Int. J. Syst. Evol. Microbiol.">
        <title>Epidermidibacterium keratini gen. nov., sp. nov., a member of the family Sporichthyaceae, isolated from keratin epidermis.</title>
        <authorList>
            <person name="Lee D.G."/>
            <person name="Trujillo M.E."/>
            <person name="Kang S."/>
            <person name="Nam J.J."/>
            <person name="Kim Y.J."/>
        </authorList>
    </citation>
    <scope>NUCLEOTIDE SEQUENCE [LARGE SCALE GENOMIC DNA]</scope>
    <source>
        <strain evidence="2 3">EPI-7</strain>
    </source>
</reference>
<dbReference type="Proteomes" id="UP000463857">
    <property type="component" value="Chromosome"/>
</dbReference>
<dbReference type="EMBL" id="CP047156">
    <property type="protein sequence ID" value="QHC00815.1"/>
    <property type="molecule type" value="Genomic_DNA"/>
</dbReference>
<dbReference type="InterPro" id="IPR029058">
    <property type="entry name" value="AB_hydrolase_fold"/>
</dbReference>
<feature type="domain" description="AB hydrolase-1" evidence="1">
    <location>
        <begin position="212"/>
        <end position="264"/>
    </location>
</feature>
<organism evidence="2 3">
    <name type="scientific">Epidermidibacterium keratini</name>
    <dbReference type="NCBI Taxonomy" id="1891644"/>
    <lineage>
        <taxon>Bacteria</taxon>
        <taxon>Bacillati</taxon>
        <taxon>Actinomycetota</taxon>
        <taxon>Actinomycetes</taxon>
        <taxon>Sporichthyales</taxon>
        <taxon>Sporichthyaceae</taxon>
        <taxon>Epidermidibacterium</taxon>
    </lineage>
</organism>
<dbReference type="PRINTS" id="PR00111">
    <property type="entry name" value="ABHYDROLASE"/>
</dbReference>
<protein>
    <submittedName>
        <fullName evidence="2">Alpha/beta fold hydrolase</fullName>
    </submittedName>
</protein>
<dbReference type="PANTHER" id="PTHR43433:SF5">
    <property type="entry name" value="AB HYDROLASE-1 DOMAIN-CONTAINING PROTEIN"/>
    <property type="match status" value="1"/>
</dbReference>
<dbReference type="OrthoDB" id="63519at2"/>